<proteinExistence type="predicted"/>
<evidence type="ECO:0000256" key="1">
    <source>
        <dbReference type="SAM" id="MobiDB-lite"/>
    </source>
</evidence>
<reference evidence="3 4" key="1">
    <citation type="submission" date="2020-02" db="EMBL/GenBank/DDBJ databases">
        <title>Fructobacillus sp. isolated from paper mulberry of Taiwan.</title>
        <authorList>
            <person name="Lin S.-T."/>
        </authorList>
    </citation>
    <scope>NUCLEOTIDE SEQUENCE [LARGE SCALE GENOMIC DNA]</scope>
    <source>
        <strain evidence="3 4">M2-14</strain>
    </source>
</reference>
<dbReference type="InterPro" id="IPR018647">
    <property type="entry name" value="SLFN_3-like_DNA/RNA_helicase"/>
</dbReference>
<dbReference type="Proteomes" id="UP001519504">
    <property type="component" value="Unassembled WGS sequence"/>
</dbReference>
<evidence type="ECO:0000313" key="3">
    <source>
        <dbReference type="EMBL" id="MBS9339001.1"/>
    </source>
</evidence>
<keyword evidence="4" id="KW-1185">Reference proteome</keyword>
<dbReference type="PROSITE" id="PS50164">
    <property type="entry name" value="GIY_YIG"/>
    <property type="match status" value="1"/>
</dbReference>
<dbReference type="Pfam" id="PF01541">
    <property type="entry name" value="GIY-YIG"/>
    <property type="match status" value="1"/>
</dbReference>
<organism evidence="3 4">
    <name type="scientific">Fructobacillus broussonetiae</name>
    <dbReference type="NCBI Taxonomy" id="2713173"/>
    <lineage>
        <taxon>Bacteria</taxon>
        <taxon>Bacillati</taxon>
        <taxon>Bacillota</taxon>
        <taxon>Bacilli</taxon>
        <taxon>Lactobacillales</taxon>
        <taxon>Lactobacillaceae</taxon>
        <taxon>Fructobacillus</taxon>
    </lineage>
</organism>
<dbReference type="RefSeq" id="WP_213809286.1">
    <property type="nucleotide sequence ID" value="NZ_JAAMFK010000006.1"/>
</dbReference>
<name>A0ABS5R2V4_9LACO</name>
<sequence length="568" mass="65416">MTLKNPIVLETNYRKDGIENLELPNGESDVILKYPTVYIVNDEKKHGFDVYVGETNNIRNRTAQHLQERREDWERLGSSKTAKLTIIGHHHFNKSLTLDIENRMRLYLSAVDSVFRLNNRRGNPQGVYYTSEEADEIFEAVWDELHTENAKLFPSREDVEKSALFKSSPFHQLTDEQLANKEILLDKMFDVMRREIPHQLIMVEGAAGTGKTVLLSSFFFDLLALADSNSGMNSKKIALLVNHNEQLKVYKSIAKKLNIKDAVIEKPNSFFKKYIEKGEVFDAVIVDEGHLLATRNGQAFPKSYGKTHLEAIQKMAKVTVLVYDMKQALTSEQYFPIKKFQDMRAHVEQDGNLLILKNQMRIAAEPQTLDWLNDFVYGHQVNPIPSDETYDLRIFDDPQSMYEEIQRKAKKSNSRLSRMLASYDWEWNLNENRDMVQAGDFKQPWNYHYTKQSSAVSWAENPESIKEVGSTFTIQGFDLHYAGVILGKSVKYRDGKVIFDPDASFSKKGKQKPNKADAPEEEKEQAPIKNLNNELNVLLSRGVNGLYIYAVDEALQQKLMEAYSKRNY</sequence>
<gene>
    <name evidence="3" type="ORF">G6R29_05125</name>
</gene>
<evidence type="ECO:0000259" key="2">
    <source>
        <dbReference type="PROSITE" id="PS50164"/>
    </source>
</evidence>
<accession>A0ABS5R2V4</accession>
<feature type="region of interest" description="Disordered" evidence="1">
    <location>
        <begin position="503"/>
        <end position="527"/>
    </location>
</feature>
<dbReference type="Gene3D" id="3.40.50.300">
    <property type="entry name" value="P-loop containing nucleotide triphosphate hydrolases"/>
    <property type="match status" value="1"/>
</dbReference>
<evidence type="ECO:0000313" key="4">
    <source>
        <dbReference type="Proteomes" id="UP001519504"/>
    </source>
</evidence>
<dbReference type="InterPro" id="IPR027417">
    <property type="entry name" value="P-loop_NTPase"/>
</dbReference>
<dbReference type="Pfam" id="PF09848">
    <property type="entry name" value="SLFN-g3_helicase"/>
    <property type="match status" value="1"/>
</dbReference>
<feature type="domain" description="GIY-YIG" evidence="2">
    <location>
        <begin position="33"/>
        <end position="119"/>
    </location>
</feature>
<protein>
    <submittedName>
        <fullName evidence="3">DUF2075 domain-containing protein</fullName>
    </submittedName>
</protein>
<dbReference type="EMBL" id="JAAMFK010000006">
    <property type="protein sequence ID" value="MBS9339001.1"/>
    <property type="molecule type" value="Genomic_DNA"/>
</dbReference>
<dbReference type="InterPro" id="IPR000305">
    <property type="entry name" value="GIY-YIG_endonuc"/>
</dbReference>
<dbReference type="SUPFAM" id="SSF52540">
    <property type="entry name" value="P-loop containing nucleoside triphosphate hydrolases"/>
    <property type="match status" value="1"/>
</dbReference>
<comment type="caution">
    <text evidence="3">The sequence shown here is derived from an EMBL/GenBank/DDBJ whole genome shotgun (WGS) entry which is preliminary data.</text>
</comment>
<dbReference type="CDD" id="cd10439">
    <property type="entry name" value="GIY-YIG_COG3410"/>
    <property type="match status" value="1"/>
</dbReference>